<feature type="transmembrane region" description="Helical" evidence="2">
    <location>
        <begin position="278"/>
        <end position="297"/>
    </location>
</feature>
<evidence type="ECO:0000256" key="2">
    <source>
        <dbReference type="SAM" id="Phobius"/>
    </source>
</evidence>
<sequence length="458" mass="51382">MQYPWHALATWAPFAIDALGLITLLGAEEVNAAVGRLAPSLWLEYMPLLAGFVFAADRHRAKQATFTLYNVSSGIVTGNLAGWFTRWMQAQEFEAARSVVYWEVEPTAQTRWKYQLVSTAVSVTCMGLLLVLTVLSGDWYGFTNAVAIVVLISTRAYLVQMAREAIDTAVAAARPLPATFSGALNLWQARAQVDPAAAGARPQRDGQKWRPEHAKIIVVMPNSQAVTMFIPEHLLRPIFVTDTTPGSPALYRLVRWAGWVAFTVHVVTLGMAMLATQLYIIAIMVASTVLTCYGWGCDDSRLAKWWRAWRQGEETPAQPYLYRAGLHLTATVFEWPQDMEFARDSMSGAISRRYLSKPIPPSQRSKARMDLYAWLNLSVEEEKSLWDWHLLPHPREHDDSWWRDFREKQALVRDDPWDIQAIVRGIRDSSSQTSSTPKSVSSTSTPIARGEKGDLGVL</sequence>
<dbReference type="Proteomes" id="UP001610334">
    <property type="component" value="Unassembled WGS sequence"/>
</dbReference>
<proteinExistence type="predicted"/>
<keyword evidence="2" id="KW-0812">Transmembrane</keyword>
<accession>A0ABR4H048</accession>
<reference evidence="3 4" key="1">
    <citation type="submission" date="2024-07" db="EMBL/GenBank/DDBJ databases">
        <title>Section-level genome sequencing and comparative genomics of Aspergillus sections Usti and Cavernicolus.</title>
        <authorList>
            <consortium name="Lawrence Berkeley National Laboratory"/>
            <person name="Nybo J.L."/>
            <person name="Vesth T.C."/>
            <person name="Theobald S."/>
            <person name="Frisvad J.C."/>
            <person name="Larsen T.O."/>
            <person name="Kjaerboelling I."/>
            <person name="Rothschild-Mancinelli K."/>
            <person name="Lyhne E.K."/>
            <person name="Kogle M.E."/>
            <person name="Barry K."/>
            <person name="Clum A."/>
            <person name="Na H."/>
            <person name="Ledsgaard L."/>
            <person name="Lin J."/>
            <person name="Lipzen A."/>
            <person name="Kuo A."/>
            <person name="Riley R."/>
            <person name="Mondo S."/>
            <person name="Labutti K."/>
            <person name="Haridas S."/>
            <person name="Pangalinan J."/>
            <person name="Salamov A.A."/>
            <person name="Simmons B.A."/>
            <person name="Magnuson J.K."/>
            <person name="Chen J."/>
            <person name="Drula E."/>
            <person name="Henrissat B."/>
            <person name="Wiebenga A."/>
            <person name="Lubbers R.J."/>
            <person name="Gomes A.C."/>
            <person name="Makela M.R."/>
            <person name="Stajich J."/>
            <person name="Grigoriev I.V."/>
            <person name="Mortensen U.H."/>
            <person name="De Vries R.P."/>
            <person name="Baker S.E."/>
            <person name="Andersen M.R."/>
        </authorList>
    </citation>
    <scope>NUCLEOTIDE SEQUENCE [LARGE SCALE GENOMIC DNA]</scope>
    <source>
        <strain evidence="3 4">CBS 588.65</strain>
    </source>
</reference>
<organism evidence="3 4">
    <name type="scientific">Aspergillus granulosus</name>
    <dbReference type="NCBI Taxonomy" id="176169"/>
    <lineage>
        <taxon>Eukaryota</taxon>
        <taxon>Fungi</taxon>
        <taxon>Dikarya</taxon>
        <taxon>Ascomycota</taxon>
        <taxon>Pezizomycotina</taxon>
        <taxon>Eurotiomycetes</taxon>
        <taxon>Eurotiomycetidae</taxon>
        <taxon>Eurotiales</taxon>
        <taxon>Aspergillaceae</taxon>
        <taxon>Aspergillus</taxon>
        <taxon>Aspergillus subgen. Nidulantes</taxon>
    </lineage>
</organism>
<comment type="caution">
    <text evidence="3">The sequence shown here is derived from an EMBL/GenBank/DDBJ whole genome shotgun (WGS) entry which is preliminary data.</text>
</comment>
<name>A0ABR4H048_9EURO</name>
<evidence type="ECO:0000256" key="1">
    <source>
        <dbReference type="SAM" id="MobiDB-lite"/>
    </source>
</evidence>
<feature type="compositionally biased region" description="Low complexity" evidence="1">
    <location>
        <begin position="429"/>
        <end position="445"/>
    </location>
</feature>
<feature type="transmembrane region" description="Helical" evidence="2">
    <location>
        <begin position="116"/>
        <end position="135"/>
    </location>
</feature>
<feature type="transmembrane region" description="Helical" evidence="2">
    <location>
        <begin position="7"/>
        <end position="27"/>
    </location>
</feature>
<protein>
    <submittedName>
        <fullName evidence="3">Uncharacterized protein</fullName>
    </submittedName>
</protein>
<feature type="transmembrane region" description="Helical" evidence="2">
    <location>
        <begin position="39"/>
        <end position="56"/>
    </location>
</feature>
<keyword evidence="4" id="KW-1185">Reference proteome</keyword>
<evidence type="ECO:0000313" key="4">
    <source>
        <dbReference type="Proteomes" id="UP001610334"/>
    </source>
</evidence>
<feature type="transmembrane region" description="Helical" evidence="2">
    <location>
        <begin position="141"/>
        <end position="158"/>
    </location>
</feature>
<evidence type="ECO:0000313" key="3">
    <source>
        <dbReference type="EMBL" id="KAL2808787.1"/>
    </source>
</evidence>
<feature type="transmembrane region" description="Helical" evidence="2">
    <location>
        <begin position="253"/>
        <end position="272"/>
    </location>
</feature>
<feature type="region of interest" description="Disordered" evidence="1">
    <location>
        <begin position="428"/>
        <end position="458"/>
    </location>
</feature>
<gene>
    <name evidence="3" type="ORF">BJX63DRAFT_19998</name>
</gene>
<keyword evidence="2" id="KW-0472">Membrane</keyword>
<dbReference type="EMBL" id="JBFXLT010000104">
    <property type="protein sequence ID" value="KAL2808787.1"/>
    <property type="molecule type" value="Genomic_DNA"/>
</dbReference>
<feature type="compositionally biased region" description="Basic and acidic residues" evidence="1">
    <location>
        <begin position="449"/>
        <end position="458"/>
    </location>
</feature>
<keyword evidence="2" id="KW-1133">Transmembrane helix</keyword>